<evidence type="ECO:0000313" key="2">
    <source>
        <dbReference type="Proteomes" id="UP001054945"/>
    </source>
</evidence>
<organism evidence="1 2">
    <name type="scientific">Caerostris extrusa</name>
    <name type="common">Bark spider</name>
    <name type="synonym">Caerostris bankana</name>
    <dbReference type="NCBI Taxonomy" id="172846"/>
    <lineage>
        <taxon>Eukaryota</taxon>
        <taxon>Metazoa</taxon>
        <taxon>Ecdysozoa</taxon>
        <taxon>Arthropoda</taxon>
        <taxon>Chelicerata</taxon>
        <taxon>Arachnida</taxon>
        <taxon>Araneae</taxon>
        <taxon>Araneomorphae</taxon>
        <taxon>Entelegynae</taxon>
        <taxon>Araneoidea</taxon>
        <taxon>Araneidae</taxon>
        <taxon>Caerostris</taxon>
    </lineage>
</organism>
<accession>A0AAV4NKY8</accession>
<protein>
    <submittedName>
        <fullName evidence="1">Uncharacterized protein</fullName>
    </submittedName>
</protein>
<keyword evidence="2" id="KW-1185">Reference proteome</keyword>
<dbReference type="Proteomes" id="UP001054945">
    <property type="component" value="Unassembled WGS sequence"/>
</dbReference>
<evidence type="ECO:0000313" key="1">
    <source>
        <dbReference type="EMBL" id="GIX84395.1"/>
    </source>
</evidence>
<name>A0AAV4NKY8_CAEEX</name>
<feature type="non-terminal residue" evidence="1">
    <location>
        <position position="1"/>
    </location>
</feature>
<comment type="caution">
    <text evidence="1">The sequence shown here is derived from an EMBL/GenBank/DDBJ whole genome shotgun (WGS) entry which is preliminary data.</text>
</comment>
<dbReference type="EMBL" id="BPLR01003423">
    <property type="protein sequence ID" value="GIX84395.1"/>
    <property type="molecule type" value="Genomic_DNA"/>
</dbReference>
<dbReference type="AlphaFoldDB" id="A0AAV4NKY8"/>
<proteinExistence type="predicted"/>
<reference evidence="1 2" key="1">
    <citation type="submission" date="2021-06" db="EMBL/GenBank/DDBJ databases">
        <title>Caerostris extrusa draft genome.</title>
        <authorList>
            <person name="Kono N."/>
            <person name="Arakawa K."/>
        </authorList>
    </citation>
    <scope>NUCLEOTIDE SEQUENCE [LARGE SCALE GENOMIC DNA]</scope>
</reference>
<gene>
    <name evidence="1" type="ORF">CEXT_367391</name>
</gene>
<sequence length="49" mass="5800">IFVECRILSFKNNASKESDFSNPSHHTKLLNLWDFRIQETSVDDSWKES</sequence>